<keyword evidence="2" id="KW-0378">Hydrolase</keyword>
<dbReference type="Proteomes" id="UP000321034">
    <property type="component" value="Unassembled WGS sequence"/>
</dbReference>
<dbReference type="PANTHER" id="PTHR37017">
    <property type="entry name" value="AB HYDROLASE-1 DOMAIN-CONTAINING PROTEIN-RELATED"/>
    <property type="match status" value="1"/>
</dbReference>
<comment type="caution">
    <text evidence="2">The sequence shown here is derived from an EMBL/GenBank/DDBJ whole genome shotgun (WGS) entry which is preliminary data.</text>
</comment>
<accession>A0A5C8I3Y1</accession>
<dbReference type="Gene3D" id="3.40.50.1820">
    <property type="entry name" value="alpha/beta hydrolase"/>
    <property type="match status" value="1"/>
</dbReference>
<sequence>MDVILVPGLWLDASTWDDVVPPIEAAGHTVHALTMPGVGADADGAGGVGIAEWVAAVVAVVDTVPGPIALVGHSGGGNVAWGAADARVDRIDRVVFVDTFPPAGGGIISEFPIVDGVVPFPGWDSFESADVADLDAETRQKWAARAAAVPARVPTDPIALSDPRRLSLRTTMITGTFPDVAVREVIAAAPPWAADLAALEHLDIVEIASGHWPQFSMPRALGETIASALTA</sequence>
<evidence type="ECO:0000259" key="1">
    <source>
        <dbReference type="Pfam" id="PF12697"/>
    </source>
</evidence>
<evidence type="ECO:0000313" key="2">
    <source>
        <dbReference type="EMBL" id="TXK12921.1"/>
    </source>
</evidence>
<dbReference type="EMBL" id="VRSV01000001">
    <property type="protein sequence ID" value="TXK12921.1"/>
    <property type="molecule type" value="Genomic_DNA"/>
</dbReference>
<dbReference type="Pfam" id="PF12697">
    <property type="entry name" value="Abhydrolase_6"/>
    <property type="match status" value="1"/>
</dbReference>
<keyword evidence="3" id="KW-1185">Reference proteome</keyword>
<dbReference type="InterPro" id="IPR052897">
    <property type="entry name" value="Sec-Metab_Biosynth_Hydrolase"/>
</dbReference>
<dbReference type="SUPFAM" id="SSF53474">
    <property type="entry name" value="alpha/beta-Hydrolases"/>
    <property type="match status" value="1"/>
</dbReference>
<evidence type="ECO:0000313" key="3">
    <source>
        <dbReference type="Proteomes" id="UP000321034"/>
    </source>
</evidence>
<dbReference type="AlphaFoldDB" id="A0A5C8I3Y1"/>
<dbReference type="InterPro" id="IPR029058">
    <property type="entry name" value="AB_hydrolase_fold"/>
</dbReference>
<dbReference type="PANTHER" id="PTHR37017:SF11">
    <property type="entry name" value="ESTERASE_LIPASE_THIOESTERASE DOMAIN-CONTAINING PROTEIN"/>
    <property type="match status" value="1"/>
</dbReference>
<feature type="domain" description="AB hydrolase-1" evidence="1">
    <location>
        <begin position="3"/>
        <end position="221"/>
    </location>
</feature>
<gene>
    <name evidence="2" type="ORF">FVP77_05595</name>
</gene>
<dbReference type="RefSeq" id="WP_147893617.1">
    <property type="nucleotide sequence ID" value="NZ_BAAANR010000001.1"/>
</dbReference>
<dbReference type="InterPro" id="IPR000073">
    <property type="entry name" value="AB_hydrolase_1"/>
</dbReference>
<organism evidence="2 3">
    <name type="scientific">Microbacterium hatanonis</name>
    <dbReference type="NCBI Taxonomy" id="404366"/>
    <lineage>
        <taxon>Bacteria</taxon>
        <taxon>Bacillati</taxon>
        <taxon>Actinomycetota</taxon>
        <taxon>Actinomycetes</taxon>
        <taxon>Micrococcales</taxon>
        <taxon>Microbacteriaceae</taxon>
        <taxon>Microbacterium</taxon>
    </lineage>
</organism>
<dbReference type="OrthoDB" id="9773549at2"/>
<proteinExistence type="predicted"/>
<name>A0A5C8I3Y1_9MICO</name>
<protein>
    <submittedName>
        <fullName evidence="2">Alpha/beta hydrolase</fullName>
    </submittedName>
</protein>
<dbReference type="GO" id="GO:0016787">
    <property type="term" value="F:hydrolase activity"/>
    <property type="evidence" value="ECO:0007669"/>
    <property type="project" value="UniProtKB-KW"/>
</dbReference>
<reference evidence="2 3" key="1">
    <citation type="submission" date="2019-08" db="EMBL/GenBank/DDBJ databases">
        <authorList>
            <person name="Dong K."/>
        </authorList>
    </citation>
    <scope>NUCLEOTIDE SEQUENCE [LARGE SCALE GENOMIC DNA]</scope>
    <source>
        <strain evidence="2 3">JCM14558</strain>
    </source>
</reference>